<reference evidence="5 6" key="1">
    <citation type="submission" date="2018-10" db="EMBL/GenBank/DDBJ databases">
        <title>Natrarchaeobius chitinivorans gen. nov., sp. nov., and Natrarchaeobius haloalkaliphilus sp. nov., alkaliphilic, chitin-utilizing haloarchaea from hypersaline alkaline lakes.</title>
        <authorList>
            <person name="Sorokin D.Y."/>
            <person name="Elcheninov A.G."/>
            <person name="Kostrikina N.A."/>
            <person name="Bale N.J."/>
            <person name="Sinninghe Damste J.S."/>
            <person name="Khijniak T.V."/>
            <person name="Kublanov I.V."/>
            <person name="Toshchakov S.V."/>
        </authorList>
    </citation>
    <scope>NUCLEOTIDE SEQUENCE [LARGE SCALE GENOMIC DNA]</scope>
    <source>
        <strain evidence="5 6">AArcht7</strain>
    </source>
</reference>
<dbReference type="AlphaFoldDB" id="A0A3N6PJL9"/>
<evidence type="ECO:0000256" key="1">
    <source>
        <dbReference type="ARBA" id="ARBA00023015"/>
    </source>
</evidence>
<evidence type="ECO:0000259" key="4">
    <source>
        <dbReference type="Pfam" id="PF15915"/>
    </source>
</evidence>
<evidence type="ECO:0000313" key="5">
    <source>
        <dbReference type="EMBL" id="RQG98775.1"/>
    </source>
</evidence>
<accession>A0A3N6PJL9</accession>
<proteinExistence type="predicted"/>
<feature type="domain" description="HTH bat-type" evidence="3">
    <location>
        <begin position="157"/>
        <end position="208"/>
    </location>
</feature>
<gene>
    <name evidence="5" type="ORF">EA472_16275</name>
</gene>
<protein>
    <submittedName>
        <fullName evidence="5">Bacterio-opsin activator</fullName>
    </submittedName>
</protein>
<feature type="domain" description="Bacterioopsin transcriptional activator GAF and HTH associated" evidence="4">
    <location>
        <begin position="20"/>
        <end position="141"/>
    </location>
</feature>
<evidence type="ECO:0000313" key="6">
    <source>
        <dbReference type="Proteomes" id="UP000281431"/>
    </source>
</evidence>
<dbReference type="Proteomes" id="UP000281431">
    <property type="component" value="Unassembled WGS sequence"/>
</dbReference>
<dbReference type="EMBL" id="REFZ01000012">
    <property type="protein sequence ID" value="RQG98775.1"/>
    <property type="molecule type" value="Genomic_DNA"/>
</dbReference>
<keyword evidence="1" id="KW-0805">Transcription regulation</keyword>
<dbReference type="Pfam" id="PF04967">
    <property type="entry name" value="HTH_10"/>
    <property type="match status" value="1"/>
</dbReference>
<evidence type="ECO:0000259" key="3">
    <source>
        <dbReference type="Pfam" id="PF04967"/>
    </source>
</evidence>
<sequence>MTFIAEFTLPAAEFSFGSVLENHDDLLIEFESVVPTHRGLLPFVFIWNGGEYAEIEAEIRAEPVVDRIEAVDRFDDGRLYRIVWSDSVEGVAAALRELDATLLETVGVDGRWTFEIRFRDQDRIERFRELLEEYGIDLELERLSTELEADSGMEYGLTDKQYETLVAAFETGFFEHPKRTTFEELGDELGVSDAAAIGRLRRGLSTLLSRTVMRREGEI</sequence>
<dbReference type="Pfam" id="PF15915">
    <property type="entry name" value="BAT"/>
    <property type="match status" value="1"/>
</dbReference>
<comment type="caution">
    <text evidence="5">The sequence shown here is derived from an EMBL/GenBank/DDBJ whole genome shotgun (WGS) entry which is preliminary data.</text>
</comment>
<evidence type="ECO:0000256" key="2">
    <source>
        <dbReference type="ARBA" id="ARBA00023163"/>
    </source>
</evidence>
<name>A0A3N6PJL9_NATCH</name>
<organism evidence="5 6">
    <name type="scientific">Natrarchaeobius chitinivorans</name>
    <dbReference type="NCBI Taxonomy" id="1679083"/>
    <lineage>
        <taxon>Archaea</taxon>
        <taxon>Methanobacteriati</taxon>
        <taxon>Methanobacteriota</taxon>
        <taxon>Stenosarchaea group</taxon>
        <taxon>Halobacteria</taxon>
        <taxon>Halobacteriales</taxon>
        <taxon>Natrialbaceae</taxon>
        <taxon>Natrarchaeobius</taxon>
    </lineage>
</organism>
<dbReference type="OrthoDB" id="202021at2157"/>
<keyword evidence="6" id="KW-1185">Reference proteome</keyword>
<dbReference type="PANTHER" id="PTHR34236">
    <property type="entry name" value="DIMETHYL SULFOXIDE REDUCTASE TRANSCRIPTIONAL ACTIVATOR"/>
    <property type="match status" value="1"/>
</dbReference>
<dbReference type="InterPro" id="IPR031803">
    <property type="entry name" value="BAT_GAF/HTH-assoc"/>
</dbReference>
<keyword evidence="2" id="KW-0804">Transcription</keyword>
<dbReference type="PANTHER" id="PTHR34236:SF1">
    <property type="entry name" value="DIMETHYL SULFOXIDE REDUCTASE TRANSCRIPTIONAL ACTIVATOR"/>
    <property type="match status" value="1"/>
</dbReference>
<dbReference type="InterPro" id="IPR007050">
    <property type="entry name" value="HTH_bacterioopsin"/>
</dbReference>